<dbReference type="Proteomes" id="UP000328092">
    <property type="component" value="Unassembled WGS sequence"/>
</dbReference>
<dbReference type="RefSeq" id="WP_139486164.1">
    <property type="nucleotide sequence ID" value="NZ_CAADFB020000041.1"/>
</dbReference>
<dbReference type="AlphaFoldDB" id="A0A508SQU3"/>
<protein>
    <submittedName>
        <fullName evidence="1">Uncharacterized protein</fullName>
    </submittedName>
</protein>
<accession>A0A508SQU3</accession>
<comment type="caution">
    <text evidence="1">The sequence shown here is derived from an EMBL/GenBank/DDBJ whole genome shotgun (WGS) entry which is preliminary data.</text>
</comment>
<keyword evidence="2" id="KW-1185">Reference proteome</keyword>
<gene>
    <name evidence="1" type="ORF">CI1B_00490</name>
</gene>
<proteinExistence type="predicted"/>
<reference evidence="1" key="1">
    <citation type="submission" date="2019-02" db="EMBL/GenBank/DDBJ databases">
        <authorList>
            <person name="Pothier F.J."/>
        </authorList>
    </citation>
    <scope>NUCLEOTIDE SEQUENCE</scope>
    <source>
        <strain evidence="1">CI-1B</strain>
    </source>
</reference>
<evidence type="ECO:0000313" key="1">
    <source>
        <dbReference type="EMBL" id="VIO64955.1"/>
    </source>
</evidence>
<name>A0A508SQU3_9BRAD</name>
<sequence>MKVVDLGHGGFAIEPTSPADAVQTLTRAQLERSNVSSEAIDIFRGYVEQTSAVNKSDSSQGK</sequence>
<evidence type="ECO:0000313" key="2">
    <source>
        <dbReference type="Proteomes" id="UP000328092"/>
    </source>
</evidence>
<organism evidence="1 2">
    <name type="scientific">Bradyrhizobium ivorense</name>
    <dbReference type="NCBI Taxonomy" id="2511166"/>
    <lineage>
        <taxon>Bacteria</taxon>
        <taxon>Pseudomonadati</taxon>
        <taxon>Pseudomonadota</taxon>
        <taxon>Alphaproteobacteria</taxon>
        <taxon>Hyphomicrobiales</taxon>
        <taxon>Nitrobacteraceae</taxon>
        <taxon>Bradyrhizobium</taxon>
    </lineage>
</organism>
<dbReference type="EMBL" id="CAADFC020000003">
    <property type="protein sequence ID" value="VIO64955.1"/>
    <property type="molecule type" value="Genomic_DNA"/>
</dbReference>